<organism evidence="2">
    <name type="scientific">Arundo donax</name>
    <name type="common">Giant reed</name>
    <name type="synonym">Donax arundinaceus</name>
    <dbReference type="NCBI Taxonomy" id="35708"/>
    <lineage>
        <taxon>Eukaryota</taxon>
        <taxon>Viridiplantae</taxon>
        <taxon>Streptophyta</taxon>
        <taxon>Embryophyta</taxon>
        <taxon>Tracheophyta</taxon>
        <taxon>Spermatophyta</taxon>
        <taxon>Magnoliopsida</taxon>
        <taxon>Liliopsida</taxon>
        <taxon>Poales</taxon>
        <taxon>Poaceae</taxon>
        <taxon>PACMAD clade</taxon>
        <taxon>Arundinoideae</taxon>
        <taxon>Arundineae</taxon>
        <taxon>Arundo</taxon>
    </lineage>
</organism>
<feature type="chain" id="PRO_5002062747" evidence="1">
    <location>
        <begin position="24"/>
        <end position="110"/>
    </location>
</feature>
<reference evidence="2" key="2">
    <citation type="journal article" date="2015" name="Data Brief">
        <title>Shoot transcriptome of the giant reed, Arundo donax.</title>
        <authorList>
            <person name="Barrero R.A."/>
            <person name="Guerrero F.D."/>
            <person name="Moolhuijzen P."/>
            <person name="Goolsby J.A."/>
            <person name="Tidwell J."/>
            <person name="Bellgard S.E."/>
            <person name="Bellgard M.I."/>
        </authorList>
    </citation>
    <scope>NUCLEOTIDE SEQUENCE</scope>
    <source>
        <tissue evidence="2">Shoot tissue taken approximately 20 cm above the soil surface</tissue>
    </source>
</reference>
<dbReference type="InterPro" id="IPR036641">
    <property type="entry name" value="HPT_dom_sf"/>
</dbReference>
<evidence type="ECO:0000256" key="1">
    <source>
        <dbReference type="SAM" id="SignalP"/>
    </source>
</evidence>
<dbReference type="SUPFAM" id="SSF47226">
    <property type="entry name" value="Histidine-containing phosphotransfer domain, HPT domain"/>
    <property type="match status" value="1"/>
</dbReference>
<evidence type="ECO:0000313" key="2">
    <source>
        <dbReference type="EMBL" id="JAE27529.1"/>
    </source>
</evidence>
<proteinExistence type="predicted"/>
<reference evidence="2" key="1">
    <citation type="submission" date="2014-09" db="EMBL/GenBank/DDBJ databases">
        <authorList>
            <person name="Magalhaes I.L.F."/>
            <person name="Oliveira U."/>
            <person name="Santos F.R."/>
            <person name="Vidigal T.H.D.A."/>
            <person name="Brescovit A.D."/>
            <person name="Santos A.J."/>
        </authorList>
    </citation>
    <scope>NUCLEOTIDE SEQUENCE</scope>
    <source>
        <tissue evidence="2">Shoot tissue taken approximately 20 cm above the soil surface</tissue>
    </source>
</reference>
<dbReference type="GO" id="GO:0000160">
    <property type="term" value="P:phosphorelay signal transduction system"/>
    <property type="evidence" value="ECO:0007669"/>
    <property type="project" value="InterPro"/>
</dbReference>
<protein>
    <submittedName>
        <fullName evidence="2">Uncharacterized protein</fullName>
    </submittedName>
</protein>
<keyword evidence="1" id="KW-0732">Signal</keyword>
<accession>A0A0A9GVG5</accession>
<dbReference type="EMBL" id="GBRH01170367">
    <property type="protein sequence ID" value="JAE27529.1"/>
    <property type="molecule type" value="Transcribed_RNA"/>
</dbReference>
<name>A0A0A9GVG5_ARUDO</name>
<dbReference type="AlphaFoldDB" id="A0A0A9GVG5"/>
<feature type="signal peptide" evidence="1">
    <location>
        <begin position="1"/>
        <end position="23"/>
    </location>
</feature>
<sequence>MLHAADSLLNVLACALLPALVDTPSDLPMLALLDRYAHRIKTLAATVGSTFHHHADILCDALILHAKRGRRRPLRVTAARLLEDTQDLRRRVIAFRSRDLHLSVVPVTAN</sequence>